<evidence type="ECO:0000313" key="4">
    <source>
        <dbReference type="Proteomes" id="UP000602050"/>
    </source>
</evidence>
<feature type="transmembrane region" description="Helical" evidence="1">
    <location>
        <begin position="32"/>
        <end position="52"/>
    </location>
</feature>
<feature type="domain" description="Sigma factor regulator C-terminal" evidence="2">
    <location>
        <begin position="177"/>
        <end position="331"/>
    </location>
</feature>
<protein>
    <submittedName>
        <fullName evidence="3">Putative anti-sigma-M factor YhdL</fullName>
    </submittedName>
</protein>
<accession>A0A8J3EK22</accession>
<reference evidence="3" key="2">
    <citation type="submission" date="2020-09" db="EMBL/GenBank/DDBJ databases">
        <authorList>
            <person name="Sun Q."/>
            <person name="Zhou Y."/>
        </authorList>
    </citation>
    <scope>NUCLEOTIDE SEQUENCE</scope>
    <source>
        <strain evidence="3">CGMCC 1.12360</strain>
    </source>
</reference>
<keyword evidence="1" id="KW-1133">Transmembrane helix</keyword>
<dbReference type="EMBL" id="BMEV01000018">
    <property type="protein sequence ID" value="GGH74108.1"/>
    <property type="molecule type" value="Genomic_DNA"/>
</dbReference>
<organism evidence="3 4">
    <name type="scientific">Compostibacillus humi</name>
    <dbReference type="NCBI Taxonomy" id="1245525"/>
    <lineage>
        <taxon>Bacteria</taxon>
        <taxon>Bacillati</taxon>
        <taxon>Bacillota</taxon>
        <taxon>Bacilli</taxon>
        <taxon>Bacillales</taxon>
        <taxon>Bacillaceae</taxon>
        <taxon>Compostibacillus</taxon>
    </lineage>
</organism>
<comment type="caution">
    <text evidence="3">The sequence shown here is derived from an EMBL/GenBank/DDBJ whole genome shotgun (WGS) entry which is preliminary data.</text>
</comment>
<reference evidence="3" key="1">
    <citation type="journal article" date="2014" name="Int. J. Syst. Evol. Microbiol.">
        <title>Complete genome sequence of Corynebacterium casei LMG S-19264T (=DSM 44701T), isolated from a smear-ripened cheese.</title>
        <authorList>
            <consortium name="US DOE Joint Genome Institute (JGI-PGF)"/>
            <person name="Walter F."/>
            <person name="Albersmeier A."/>
            <person name="Kalinowski J."/>
            <person name="Ruckert C."/>
        </authorList>
    </citation>
    <scope>NUCLEOTIDE SEQUENCE</scope>
    <source>
        <strain evidence="3">CGMCC 1.12360</strain>
    </source>
</reference>
<keyword evidence="4" id="KW-1185">Reference proteome</keyword>
<keyword evidence="1" id="KW-0472">Membrane</keyword>
<name>A0A8J3EK22_9BACI</name>
<gene>
    <name evidence="3" type="primary">yhdL</name>
    <name evidence="3" type="ORF">GCM10010978_12640</name>
</gene>
<evidence type="ECO:0000259" key="2">
    <source>
        <dbReference type="Pfam" id="PF13791"/>
    </source>
</evidence>
<proteinExistence type="predicted"/>
<dbReference type="Proteomes" id="UP000602050">
    <property type="component" value="Unassembled WGS sequence"/>
</dbReference>
<dbReference type="InterPro" id="IPR025672">
    <property type="entry name" value="Sigma_reg_C_dom"/>
</dbReference>
<evidence type="ECO:0000256" key="1">
    <source>
        <dbReference type="SAM" id="Phobius"/>
    </source>
</evidence>
<dbReference type="AlphaFoldDB" id="A0A8J3EK22"/>
<dbReference type="Pfam" id="PF13791">
    <property type="entry name" value="Sigma_reg_C"/>
    <property type="match status" value="1"/>
</dbReference>
<evidence type="ECO:0000313" key="3">
    <source>
        <dbReference type="EMBL" id="GGH74108.1"/>
    </source>
</evidence>
<dbReference type="RefSeq" id="WP_188391544.1">
    <property type="nucleotide sequence ID" value="NZ_BMEV01000018.1"/>
</dbReference>
<keyword evidence="1" id="KW-0812">Transmembrane</keyword>
<sequence length="348" mass="40659">MKKDDHVLKDWKESEKNIDQRTARKFVWRTRLAIGFTVIRILLGVFLIYVLYQIPVEIYFEHSGKRAEFDRFVATVVETRHAGIEVDKLSHPRAEISPLLTQETTLPVYRQVGGWDVVVGEVKAKKRLLGKLSYTIEYNKKYIHEQMEYPYALPPDLPELTVSYQPGELVEPAEAQLEKIPDGFVVQLQFSLKKGMKPEELFQILNKYDVTVLQMPVYAGEIKEFETDRTTIIEDGVYTYEVPTLMLRPFVEYDEKNRLSIADHIITAEYLEESVETFYRDLSWLIEKGGYSEQELDEKRLAYLRKHGIKVFGATVTGPVREAEKLIQEEQFHKFHVTGIEVWNWYGP</sequence>